<gene>
    <name evidence="2" type="ORF">QO011_002709</name>
</gene>
<dbReference type="EMBL" id="JAUSVX010000004">
    <property type="protein sequence ID" value="MDQ0469693.1"/>
    <property type="molecule type" value="Genomic_DNA"/>
</dbReference>
<evidence type="ECO:0000313" key="2">
    <source>
        <dbReference type="EMBL" id="MDQ0469693.1"/>
    </source>
</evidence>
<feature type="transmembrane region" description="Helical" evidence="1">
    <location>
        <begin position="53"/>
        <end position="71"/>
    </location>
</feature>
<proteinExistence type="predicted"/>
<dbReference type="Proteomes" id="UP001242480">
    <property type="component" value="Unassembled WGS sequence"/>
</dbReference>
<organism evidence="2 3">
    <name type="scientific">Labrys wisconsinensis</name>
    <dbReference type="NCBI Taxonomy" id="425677"/>
    <lineage>
        <taxon>Bacteria</taxon>
        <taxon>Pseudomonadati</taxon>
        <taxon>Pseudomonadota</taxon>
        <taxon>Alphaproteobacteria</taxon>
        <taxon>Hyphomicrobiales</taxon>
        <taxon>Xanthobacteraceae</taxon>
        <taxon>Labrys</taxon>
    </lineage>
</organism>
<evidence type="ECO:0000313" key="3">
    <source>
        <dbReference type="Proteomes" id="UP001242480"/>
    </source>
</evidence>
<feature type="transmembrane region" description="Helical" evidence="1">
    <location>
        <begin position="77"/>
        <end position="94"/>
    </location>
</feature>
<protein>
    <submittedName>
        <fullName evidence="2">Lysylphosphatidylglycerol synthetase-like protein (DUF2156 family)</fullName>
    </submittedName>
</protein>
<feature type="transmembrane region" description="Helical" evidence="1">
    <location>
        <begin position="26"/>
        <end position="46"/>
    </location>
</feature>
<name>A0ABU0J8D5_9HYPH</name>
<sequence>MNRAAHLERRLARLRLIESMNWRKELAWFLAFSLLAAVVFGLLFTLTDHSLSAEMACLAGFCLVVLTDLVVPRARRFLTWVLLFWLFLIFEELLTEGLPAAKAKPGRKGKVSLKVRLARAIAATEARMAPMRRNASDAHS</sequence>
<reference evidence="2 3" key="1">
    <citation type="submission" date="2023-07" db="EMBL/GenBank/DDBJ databases">
        <title>Genomic Encyclopedia of Type Strains, Phase IV (KMG-IV): sequencing the most valuable type-strain genomes for metagenomic binning, comparative biology and taxonomic classification.</title>
        <authorList>
            <person name="Goeker M."/>
        </authorList>
    </citation>
    <scope>NUCLEOTIDE SEQUENCE [LARGE SCALE GENOMIC DNA]</scope>
    <source>
        <strain evidence="2 3">DSM 19619</strain>
    </source>
</reference>
<comment type="caution">
    <text evidence="2">The sequence shown here is derived from an EMBL/GenBank/DDBJ whole genome shotgun (WGS) entry which is preliminary data.</text>
</comment>
<evidence type="ECO:0000256" key="1">
    <source>
        <dbReference type="SAM" id="Phobius"/>
    </source>
</evidence>
<keyword evidence="1" id="KW-0812">Transmembrane</keyword>
<accession>A0ABU0J8D5</accession>
<keyword evidence="1" id="KW-0472">Membrane</keyword>
<keyword evidence="3" id="KW-1185">Reference proteome</keyword>
<keyword evidence="1" id="KW-1133">Transmembrane helix</keyword>
<dbReference type="RefSeq" id="WP_307272623.1">
    <property type="nucleotide sequence ID" value="NZ_JAUSVX010000004.1"/>
</dbReference>